<evidence type="ECO:0000256" key="3">
    <source>
        <dbReference type="ARBA" id="ARBA00038502"/>
    </source>
</evidence>
<proteinExistence type="inferred from homology"/>
<accession>A0A0K1PQQ9</accession>
<dbReference type="RefSeq" id="WP_169927457.1">
    <property type="nucleotide sequence ID" value="NZ_CP012333.1"/>
</dbReference>
<gene>
    <name evidence="6" type="ORF">AKJ09_02544</name>
</gene>
<evidence type="ECO:0000313" key="6">
    <source>
        <dbReference type="EMBL" id="AKU95880.1"/>
    </source>
</evidence>
<dbReference type="Pfam" id="PF13302">
    <property type="entry name" value="Acetyltransf_3"/>
    <property type="match status" value="1"/>
</dbReference>
<evidence type="ECO:0000256" key="1">
    <source>
        <dbReference type="ARBA" id="ARBA00022679"/>
    </source>
</evidence>
<dbReference type="AlphaFoldDB" id="A0A0K1PQQ9"/>
<dbReference type="EMBL" id="CP012333">
    <property type="protein sequence ID" value="AKU95880.1"/>
    <property type="molecule type" value="Genomic_DNA"/>
</dbReference>
<dbReference type="InterPro" id="IPR051531">
    <property type="entry name" value="N-acetyltransferase"/>
</dbReference>
<feature type="region of interest" description="Disordered" evidence="4">
    <location>
        <begin position="26"/>
        <end position="45"/>
    </location>
</feature>
<evidence type="ECO:0000313" key="7">
    <source>
        <dbReference type="Proteomes" id="UP000064967"/>
    </source>
</evidence>
<feature type="domain" description="N-acetyltransferase" evidence="5">
    <location>
        <begin position="16"/>
        <end position="178"/>
    </location>
</feature>
<comment type="similarity">
    <text evidence="3">Belongs to the acetyltransferase family. RimJ subfamily.</text>
</comment>
<name>A0A0K1PQQ9_9BACT</name>
<keyword evidence="2" id="KW-0012">Acyltransferase</keyword>
<keyword evidence="1 6" id="KW-0808">Transferase</keyword>
<dbReference type="GO" id="GO:0005737">
    <property type="term" value="C:cytoplasm"/>
    <property type="evidence" value="ECO:0007669"/>
    <property type="project" value="TreeGrafter"/>
</dbReference>
<reference evidence="6 7" key="1">
    <citation type="submission" date="2015-08" db="EMBL/GenBank/DDBJ databases">
        <authorList>
            <person name="Babu N.S."/>
            <person name="Beckwith C.J."/>
            <person name="Beseler K.G."/>
            <person name="Brison A."/>
            <person name="Carone J.V."/>
            <person name="Caskin T.P."/>
            <person name="Diamond M."/>
            <person name="Durham M.E."/>
            <person name="Foxe J.M."/>
            <person name="Go M."/>
            <person name="Henderson B.A."/>
            <person name="Jones I.B."/>
            <person name="McGettigan J.A."/>
            <person name="Micheletti S.J."/>
            <person name="Nasrallah M.E."/>
            <person name="Ortiz D."/>
            <person name="Piller C.R."/>
            <person name="Privatt S.R."/>
            <person name="Schneider S.L."/>
            <person name="Sharp S."/>
            <person name="Smith T.C."/>
            <person name="Stanton J.D."/>
            <person name="Ullery H.E."/>
            <person name="Wilson R.J."/>
            <person name="Serrano M.G."/>
            <person name="Buck G."/>
            <person name="Lee V."/>
            <person name="Wang Y."/>
            <person name="Carvalho R."/>
            <person name="Voegtly L."/>
            <person name="Shi R."/>
            <person name="Duckworth R."/>
            <person name="Johnson A."/>
            <person name="Loviza R."/>
            <person name="Walstead R."/>
            <person name="Shah Z."/>
            <person name="Kiflezghi M."/>
            <person name="Wade K."/>
            <person name="Ball S.L."/>
            <person name="Bradley K.W."/>
            <person name="Asai D.J."/>
            <person name="Bowman C.A."/>
            <person name="Russell D.A."/>
            <person name="Pope W.H."/>
            <person name="Jacobs-Sera D."/>
            <person name="Hendrix R.W."/>
            <person name="Hatfull G.F."/>
        </authorList>
    </citation>
    <scope>NUCLEOTIDE SEQUENCE [LARGE SCALE GENOMIC DNA]</scope>
    <source>
        <strain evidence="6 7">DSM 27648</strain>
    </source>
</reference>
<dbReference type="Proteomes" id="UP000064967">
    <property type="component" value="Chromosome"/>
</dbReference>
<dbReference type="PANTHER" id="PTHR43792">
    <property type="entry name" value="GNAT FAMILY, PUTATIVE (AFU_ORTHOLOGUE AFUA_3G00765)-RELATED-RELATED"/>
    <property type="match status" value="1"/>
</dbReference>
<dbReference type="SUPFAM" id="SSF55729">
    <property type="entry name" value="Acyl-CoA N-acyltransferases (Nat)"/>
    <property type="match status" value="1"/>
</dbReference>
<dbReference type="InterPro" id="IPR000182">
    <property type="entry name" value="GNAT_dom"/>
</dbReference>
<dbReference type="STRING" id="1391654.AKJ09_02544"/>
<dbReference type="Gene3D" id="3.40.630.30">
    <property type="match status" value="1"/>
</dbReference>
<evidence type="ECO:0000256" key="2">
    <source>
        <dbReference type="ARBA" id="ARBA00023315"/>
    </source>
</evidence>
<evidence type="ECO:0000259" key="5">
    <source>
        <dbReference type="PROSITE" id="PS51186"/>
    </source>
</evidence>
<dbReference type="InterPro" id="IPR016181">
    <property type="entry name" value="Acyl_CoA_acyltransferase"/>
</dbReference>
<keyword evidence="7" id="KW-1185">Reference proteome</keyword>
<evidence type="ECO:0000256" key="4">
    <source>
        <dbReference type="SAM" id="MobiDB-lite"/>
    </source>
</evidence>
<organism evidence="6 7">
    <name type="scientific">Labilithrix luteola</name>
    <dbReference type="NCBI Taxonomy" id="1391654"/>
    <lineage>
        <taxon>Bacteria</taxon>
        <taxon>Pseudomonadati</taxon>
        <taxon>Myxococcota</taxon>
        <taxon>Polyangia</taxon>
        <taxon>Polyangiales</taxon>
        <taxon>Labilitrichaceae</taxon>
        <taxon>Labilithrix</taxon>
    </lineage>
</organism>
<protein>
    <submittedName>
        <fullName evidence="6">Ribosomal-protein-S5p-alanine acetyltransferase</fullName>
    </submittedName>
</protein>
<dbReference type="GO" id="GO:0008999">
    <property type="term" value="F:protein-N-terminal-alanine acetyltransferase activity"/>
    <property type="evidence" value="ECO:0007669"/>
    <property type="project" value="TreeGrafter"/>
</dbReference>
<dbReference type="PROSITE" id="PS51186">
    <property type="entry name" value="GNAT"/>
    <property type="match status" value="1"/>
</dbReference>
<dbReference type="KEGG" id="llu:AKJ09_02544"/>
<dbReference type="PANTHER" id="PTHR43792:SF8">
    <property type="entry name" value="[RIBOSOMAL PROTEIN US5]-ALANINE N-ACETYLTRANSFERASE"/>
    <property type="match status" value="1"/>
</dbReference>
<sequence length="193" mass="21831">MTPRLVLRPPRTGDVGEIRRLLRTNNEHLRPWNPAPPPGEDPSSITEVSKTVLRQRREWKRGSGYVFMVASREKMNTFIGKIALNGVMRGAMYGAYLGYWMDGNVLGQGLATEGIRAVLDFAFGPAGLHRIQAAIMPHNARSLRVIEKLGFRREGYAERYLQIAGRWEDHVLFARTREEHALPAVLETLPDDV</sequence>